<dbReference type="Pfam" id="PF01479">
    <property type="entry name" value="S4"/>
    <property type="match status" value="1"/>
</dbReference>
<feature type="domain" description="RNA-binding S4" evidence="3">
    <location>
        <begin position="4"/>
        <end position="67"/>
    </location>
</feature>
<keyword evidence="1" id="KW-0694">RNA-binding</keyword>
<dbReference type="OrthoDB" id="9797176at2"/>
<accession>A0A1I6ZYW5</accession>
<dbReference type="EMBL" id="FPAW01000005">
    <property type="protein sequence ID" value="SFT67837.1"/>
    <property type="molecule type" value="Genomic_DNA"/>
</dbReference>
<protein>
    <submittedName>
        <fullName evidence="4">Heat shock protein Hsp15</fullName>
    </submittedName>
</protein>
<keyword evidence="4" id="KW-0346">Stress response</keyword>
<dbReference type="RefSeq" id="WP_036050465.1">
    <property type="nucleotide sequence ID" value="NZ_FPAW01000005.1"/>
</dbReference>
<name>A0A1I6ZYW5_9RHOB</name>
<sequence>MDKLRLDKWLWQARFFKTRTLAAKQVSGGQMRVNGDRVAKPAFGVSIDDVLTFVQGRQVRVIRIAALGTRRGPASEAQGLYEDLSPSERAAPAPERVGERPTKKDRRALDALRGD</sequence>
<reference evidence="4 5" key="1">
    <citation type="submission" date="2016-10" db="EMBL/GenBank/DDBJ databases">
        <authorList>
            <person name="de Groot N.N."/>
        </authorList>
    </citation>
    <scope>NUCLEOTIDE SEQUENCE [LARGE SCALE GENOMIC DNA]</scope>
    <source>
        <strain evidence="4 5">CGMCC 1.10959</strain>
    </source>
</reference>
<dbReference type="SMART" id="SM00363">
    <property type="entry name" value="S4"/>
    <property type="match status" value="1"/>
</dbReference>
<evidence type="ECO:0000259" key="3">
    <source>
        <dbReference type="SMART" id="SM00363"/>
    </source>
</evidence>
<dbReference type="GO" id="GO:0003723">
    <property type="term" value="F:RNA binding"/>
    <property type="evidence" value="ECO:0007669"/>
    <property type="project" value="UniProtKB-KW"/>
</dbReference>
<dbReference type="eggNOG" id="COG1188">
    <property type="taxonomic scope" value="Bacteria"/>
</dbReference>
<evidence type="ECO:0000313" key="4">
    <source>
        <dbReference type="EMBL" id="SFT67837.1"/>
    </source>
</evidence>
<dbReference type="InterPro" id="IPR002942">
    <property type="entry name" value="S4_RNA-bd"/>
</dbReference>
<feature type="region of interest" description="Disordered" evidence="2">
    <location>
        <begin position="70"/>
        <end position="115"/>
    </location>
</feature>
<evidence type="ECO:0000256" key="1">
    <source>
        <dbReference type="PROSITE-ProRule" id="PRU00182"/>
    </source>
</evidence>
<dbReference type="AlphaFoldDB" id="A0A1I6ZYW5"/>
<proteinExistence type="predicted"/>
<dbReference type="Gene3D" id="3.10.290.10">
    <property type="entry name" value="RNA-binding S4 domain"/>
    <property type="match status" value="1"/>
</dbReference>
<dbReference type="Proteomes" id="UP000182466">
    <property type="component" value="Unassembled WGS sequence"/>
</dbReference>
<dbReference type="SUPFAM" id="SSF55174">
    <property type="entry name" value="Alpha-L RNA-binding motif"/>
    <property type="match status" value="1"/>
</dbReference>
<feature type="compositionally biased region" description="Basic and acidic residues" evidence="2">
    <location>
        <begin position="96"/>
        <end position="115"/>
    </location>
</feature>
<dbReference type="InterPro" id="IPR036986">
    <property type="entry name" value="S4_RNA-bd_sf"/>
</dbReference>
<dbReference type="STRING" id="999627.SAMN05216236_10573"/>
<evidence type="ECO:0000256" key="2">
    <source>
        <dbReference type="SAM" id="MobiDB-lite"/>
    </source>
</evidence>
<keyword evidence="5" id="KW-1185">Reference proteome</keyword>
<organism evidence="4 5">
    <name type="scientific">Sedimentitalea nanhaiensis</name>
    <dbReference type="NCBI Taxonomy" id="999627"/>
    <lineage>
        <taxon>Bacteria</taxon>
        <taxon>Pseudomonadati</taxon>
        <taxon>Pseudomonadota</taxon>
        <taxon>Alphaproteobacteria</taxon>
        <taxon>Rhodobacterales</taxon>
        <taxon>Paracoccaceae</taxon>
        <taxon>Sedimentitalea</taxon>
    </lineage>
</organism>
<dbReference type="PROSITE" id="PS50889">
    <property type="entry name" value="S4"/>
    <property type="match status" value="1"/>
</dbReference>
<evidence type="ECO:0000313" key="5">
    <source>
        <dbReference type="Proteomes" id="UP000182466"/>
    </source>
</evidence>
<dbReference type="CDD" id="cd00165">
    <property type="entry name" value="S4"/>
    <property type="match status" value="1"/>
</dbReference>
<gene>
    <name evidence="4" type="ORF">SAMN05216236_10573</name>
</gene>